<reference evidence="4 5" key="1">
    <citation type="submission" date="2020-06" db="EMBL/GenBank/DDBJ databases">
        <authorList>
            <person name="Li R."/>
            <person name="Bekaert M."/>
        </authorList>
    </citation>
    <scope>NUCLEOTIDE SEQUENCE [LARGE SCALE GENOMIC DNA]</scope>
    <source>
        <strain evidence="5">wild</strain>
    </source>
</reference>
<feature type="region of interest" description="Disordered" evidence="1">
    <location>
        <begin position="98"/>
        <end position="230"/>
    </location>
</feature>
<dbReference type="EMBL" id="CACVKT020002884">
    <property type="protein sequence ID" value="CAC5380365.1"/>
    <property type="molecule type" value="Genomic_DNA"/>
</dbReference>
<keyword evidence="2" id="KW-0812">Transmembrane</keyword>
<evidence type="ECO:0008006" key="6">
    <source>
        <dbReference type="Google" id="ProtNLM"/>
    </source>
</evidence>
<feature type="compositionally biased region" description="Polar residues" evidence="1">
    <location>
        <begin position="198"/>
        <end position="217"/>
    </location>
</feature>
<feature type="transmembrane region" description="Helical" evidence="2">
    <location>
        <begin position="306"/>
        <end position="335"/>
    </location>
</feature>
<keyword evidence="5" id="KW-1185">Reference proteome</keyword>
<accession>A0A6J8B918</accession>
<feature type="signal peptide" evidence="3">
    <location>
        <begin position="1"/>
        <end position="15"/>
    </location>
</feature>
<gene>
    <name evidence="4" type="ORF">MCOR_16331</name>
</gene>
<keyword evidence="3" id="KW-0732">Signal</keyword>
<proteinExistence type="predicted"/>
<evidence type="ECO:0000313" key="4">
    <source>
        <dbReference type="EMBL" id="CAC5380365.1"/>
    </source>
</evidence>
<feature type="chain" id="PRO_5026992103" description="G-protein coupled receptors family 1 profile domain-containing protein" evidence="3">
    <location>
        <begin position="16"/>
        <end position="345"/>
    </location>
</feature>
<sequence>MKGALLSIILTMTSAVKNDSTFPKSLSCIYETATFSLRNSYTTQNESEFRTSFSFDNHALNQIKNTSMQMEVTLGQTDSYVQWKESKLKTFPIDIPAEDQSNFPNGNFTFNQTGNNDHHNNSKDQSNFPNGNFTFNQTGNNDHHNNSKDQSNFPNGNFIFNQTVNNDHHNNSKDQSHFLNGNFTFNQTGNNDHHNNSKDQSNFPNGNYTFNRTGNTNHQDHSQDKTNFSKNNHTHLNDSGIWNVTQTDICISFLTFIPIIELRISVEPVTYVTSIFSYIACVISMFGLVCNVLLLVILLKHKIKSLSILLPCLLIFNILLFVFLIVFSSVSLFGIRVHFFPLFPL</sequence>
<feature type="compositionally biased region" description="Low complexity" evidence="1">
    <location>
        <begin position="102"/>
        <end position="115"/>
    </location>
</feature>
<keyword evidence="2" id="KW-1133">Transmembrane helix</keyword>
<feature type="compositionally biased region" description="Low complexity" evidence="1">
    <location>
        <begin position="127"/>
        <end position="140"/>
    </location>
</feature>
<evidence type="ECO:0000313" key="5">
    <source>
        <dbReference type="Proteomes" id="UP000507470"/>
    </source>
</evidence>
<evidence type="ECO:0000256" key="1">
    <source>
        <dbReference type="SAM" id="MobiDB-lite"/>
    </source>
</evidence>
<feature type="transmembrane region" description="Helical" evidence="2">
    <location>
        <begin position="275"/>
        <end position="299"/>
    </location>
</feature>
<dbReference type="AlphaFoldDB" id="A0A6J8B918"/>
<dbReference type="Proteomes" id="UP000507470">
    <property type="component" value="Unassembled WGS sequence"/>
</dbReference>
<evidence type="ECO:0000256" key="2">
    <source>
        <dbReference type="SAM" id="Phobius"/>
    </source>
</evidence>
<feature type="compositionally biased region" description="Basic and acidic residues" evidence="1">
    <location>
        <begin position="166"/>
        <end position="176"/>
    </location>
</feature>
<feature type="compositionally biased region" description="Polar residues" evidence="1">
    <location>
        <begin position="148"/>
        <end position="165"/>
    </location>
</feature>
<name>A0A6J8B918_MYTCO</name>
<organism evidence="4 5">
    <name type="scientific">Mytilus coruscus</name>
    <name type="common">Sea mussel</name>
    <dbReference type="NCBI Taxonomy" id="42192"/>
    <lineage>
        <taxon>Eukaryota</taxon>
        <taxon>Metazoa</taxon>
        <taxon>Spiralia</taxon>
        <taxon>Lophotrochozoa</taxon>
        <taxon>Mollusca</taxon>
        <taxon>Bivalvia</taxon>
        <taxon>Autobranchia</taxon>
        <taxon>Pteriomorphia</taxon>
        <taxon>Mytilida</taxon>
        <taxon>Mytiloidea</taxon>
        <taxon>Mytilidae</taxon>
        <taxon>Mytilinae</taxon>
        <taxon>Mytilus</taxon>
    </lineage>
</organism>
<keyword evidence="2" id="KW-0472">Membrane</keyword>
<feature type="compositionally biased region" description="Low complexity" evidence="1">
    <location>
        <begin position="180"/>
        <end position="190"/>
    </location>
</feature>
<evidence type="ECO:0000256" key="3">
    <source>
        <dbReference type="SAM" id="SignalP"/>
    </source>
</evidence>
<dbReference type="SUPFAM" id="SSF81321">
    <property type="entry name" value="Family A G protein-coupled receptor-like"/>
    <property type="match status" value="1"/>
</dbReference>
<protein>
    <recommendedName>
        <fullName evidence="6">G-protein coupled receptors family 1 profile domain-containing protein</fullName>
    </recommendedName>
</protein>